<dbReference type="EMBL" id="HBHW01041640">
    <property type="protein sequence ID" value="CAE0063990.1"/>
    <property type="molecule type" value="Transcribed_RNA"/>
</dbReference>
<dbReference type="PANTHER" id="PTHR22957:SF26">
    <property type="entry name" value="LD44506P"/>
    <property type="match status" value="1"/>
</dbReference>
<gene>
    <name evidence="3" type="ORF">RMAR00112_LOCUS32058</name>
    <name evidence="4" type="ORF">RMAR00112_LOCUS32062</name>
</gene>
<dbReference type="Gene3D" id="1.10.8.270">
    <property type="entry name" value="putative rabgap domain of human tbc1 domain family member 14 like domains"/>
    <property type="match status" value="1"/>
</dbReference>
<accession>A0A7S3AAF8</accession>
<evidence type="ECO:0000259" key="2">
    <source>
        <dbReference type="PROSITE" id="PS50086"/>
    </source>
</evidence>
<dbReference type="PROSITE" id="PS50086">
    <property type="entry name" value="TBC_RABGAP"/>
    <property type="match status" value="1"/>
</dbReference>
<dbReference type="SUPFAM" id="SSF47923">
    <property type="entry name" value="Ypt/Rab-GAP domain of gyp1p"/>
    <property type="match status" value="1"/>
</dbReference>
<evidence type="ECO:0000313" key="3">
    <source>
        <dbReference type="EMBL" id="CAE0063986.1"/>
    </source>
</evidence>
<dbReference type="AlphaFoldDB" id="A0A7S3AAF8"/>
<evidence type="ECO:0000256" key="1">
    <source>
        <dbReference type="SAM" id="MobiDB-lite"/>
    </source>
</evidence>
<dbReference type="InterPro" id="IPR000195">
    <property type="entry name" value="Rab-GAP-TBC_dom"/>
</dbReference>
<dbReference type="PANTHER" id="PTHR22957">
    <property type="entry name" value="TBC1 DOMAIN FAMILY MEMBER GTPASE-ACTIVATING PROTEIN"/>
    <property type="match status" value="1"/>
</dbReference>
<feature type="region of interest" description="Disordered" evidence="1">
    <location>
        <begin position="45"/>
        <end position="128"/>
    </location>
</feature>
<name>A0A7S3AAF8_9RHOD</name>
<feature type="compositionally biased region" description="Basic and acidic residues" evidence="1">
    <location>
        <begin position="61"/>
        <end position="74"/>
    </location>
</feature>
<dbReference type="SMART" id="SM00164">
    <property type="entry name" value="TBC"/>
    <property type="match status" value="1"/>
</dbReference>
<reference evidence="3" key="1">
    <citation type="submission" date="2021-01" db="EMBL/GenBank/DDBJ databases">
        <authorList>
            <person name="Corre E."/>
            <person name="Pelletier E."/>
            <person name="Niang G."/>
            <person name="Scheremetjew M."/>
            <person name="Finn R."/>
            <person name="Kale V."/>
            <person name="Holt S."/>
            <person name="Cochrane G."/>
            <person name="Meng A."/>
            <person name="Brown T."/>
            <person name="Cohen L."/>
        </authorList>
    </citation>
    <scope>NUCLEOTIDE SEQUENCE</scope>
    <source>
        <strain evidence="3">CCMP 769</strain>
    </source>
</reference>
<proteinExistence type="predicted"/>
<dbReference type="GO" id="GO:0005096">
    <property type="term" value="F:GTPase activator activity"/>
    <property type="evidence" value="ECO:0007669"/>
    <property type="project" value="TreeGrafter"/>
</dbReference>
<protein>
    <recommendedName>
        <fullName evidence="2">Rab-GAP TBC domain-containing protein</fullName>
    </recommendedName>
</protein>
<dbReference type="Pfam" id="PF00566">
    <property type="entry name" value="RabGAP-TBC"/>
    <property type="match status" value="1"/>
</dbReference>
<evidence type="ECO:0000313" key="4">
    <source>
        <dbReference type="EMBL" id="CAE0063990.1"/>
    </source>
</evidence>
<dbReference type="InterPro" id="IPR035969">
    <property type="entry name" value="Rab-GAP_TBC_sf"/>
</dbReference>
<feature type="domain" description="Rab-GAP TBC" evidence="2">
    <location>
        <begin position="153"/>
        <end position="351"/>
    </location>
</feature>
<dbReference type="EMBL" id="HBHW01041636">
    <property type="protein sequence ID" value="CAE0063986.1"/>
    <property type="molecule type" value="Transcribed_RNA"/>
</dbReference>
<dbReference type="Gene3D" id="1.10.10.750">
    <property type="entry name" value="Ypt/Rab-GAP domain of gyp1p, domain 1"/>
    <property type="match status" value="1"/>
</dbReference>
<feature type="compositionally biased region" description="Acidic residues" evidence="1">
    <location>
        <begin position="114"/>
        <end position="124"/>
    </location>
</feature>
<dbReference type="FunFam" id="1.10.8.270:FF:000028">
    <property type="entry name" value="TBC domain containing protein"/>
    <property type="match status" value="1"/>
</dbReference>
<organism evidence="3">
    <name type="scientific">Rhodosorus marinus</name>
    <dbReference type="NCBI Taxonomy" id="101924"/>
    <lineage>
        <taxon>Eukaryota</taxon>
        <taxon>Rhodophyta</taxon>
        <taxon>Stylonematophyceae</taxon>
        <taxon>Stylonematales</taxon>
        <taxon>Stylonemataceae</taxon>
        <taxon>Rhodosorus</taxon>
    </lineage>
</organism>
<sequence length="351" mass="39769">MSSESESRRRMVSVVPGHVRRIEVDVNWIELAGIVDGRGKIVSRESADDAGIASDSTKPAPEGHDDATPREPVHKPVTSLAVTGEEVADQTPVQAKETDEQESQRAPGRHLDADDSGEDQAEEASELKSTLAGLLGEETTIELDQLKRLAWKGLEDETRPMTWKLLLNYLPVNASRRQETLYMKRTSYRHAVDQYWKASDWSPDEEAVFRQISVDIPRTCPDHKLFHVKQVQEILQRILFVWALKHPASGYVQGMNDLVSPFVYVFLLEQYEARAEGGLLSRRSVEDAFSEEQLFYAEADSYWCLTALLETIQDYFTFSQPGIQKRVAYLEDFVQRVVSFVFFSPFGVSGH</sequence>